<dbReference type="RefSeq" id="WP_204869980.1">
    <property type="nucleotide sequence ID" value="NZ_JAFBBK010000001.1"/>
</dbReference>
<accession>A0ABS2KZJ5</accession>
<organism evidence="1 2">
    <name type="scientific">Rhodococcoides corynebacterioides</name>
    <dbReference type="NCBI Taxonomy" id="53972"/>
    <lineage>
        <taxon>Bacteria</taxon>
        <taxon>Bacillati</taxon>
        <taxon>Actinomycetota</taxon>
        <taxon>Actinomycetes</taxon>
        <taxon>Mycobacteriales</taxon>
        <taxon>Nocardiaceae</taxon>
        <taxon>Rhodococcoides</taxon>
    </lineage>
</organism>
<proteinExistence type="predicted"/>
<evidence type="ECO:0000313" key="2">
    <source>
        <dbReference type="Proteomes" id="UP000703038"/>
    </source>
</evidence>
<comment type="caution">
    <text evidence="1">The sequence shown here is derived from an EMBL/GenBank/DDBJ whole genome shotgun (WGS) entry which is preliminary data.</text>
</comment>
<dbReference type="Proteomes" id="UP000703038">
    <property type="component" value="Unassembled WGS sequence"/>
</dbReference>
<keyword evidence="2" id="KW-1185">Reference proteome</keyword>
<dbReference type="EMBL" id="JAFBBK010000001">
    <property type="protein sequence ID" value="MBM7417356.1"/>
    <property type="molecule type" value="Genomic_DNA"/>
</dbReference>
<gene>
    <name evidence="1" type="ORF">JOE42_004089</name>
</gene>
<protein>
    <submittedName>
        <fullName evidence="1">Uncharacterized protein</fullName>
    </submittedName>
</protein>
<reference evidence="1 2" key="1">
    <citation type="submission" date="2021-01" db="EMBL/GenBank/DDBJ databases">
        <title>Genomics of switchgrass bacterial isolates.</title>
        <authorList>
            <person name="Shade A."/>
        </authorList>
    </citation>
    <scope>NUCLEOTIDE SEQUENCE [LARGE SCALE GENOMIC DNA]</scope>
    <source>
        <strain evidence="1 2">PvP111</strain>
    </source>
</reference>
<sequence length="76" mass="8661">MLRPIEESLHRARGVVGSARGVDYVERVAAELRQLRIVVERREAARWHHSDSAYLRTAHSVVDWGWVLPADDLGDT</sequence>
<name>A0ABS2KZJ5_9NOCA</name>
<evidence type="ECO:0000313" key="1">
    <source>
        <dbReference type="EMBL" id="MBM7417356.1"/>
    </source>
</evidence>